<sequence length="171" mass="19242">MYEIETERLTLKMFDFNRDLDAYSKVMGDKEVGRWLPKGTGYSLEATERLIRYFIEHWNTRGYGTWAIYRKDTDTFLGHCGLNYVADLGETELLYAFGAHARGQGFCTEAAAAAIRCGFSNAGLQSIIALAKPDNAKSIRVMEKLGMTFKDRIVLKGMDLVMYKVLKAAVG</sequence>
<name>A0A328UAI2_9BACL</name>
<dbReference type="PANTHER" id="PTHR43792">
    <property type="entry name" value="GNAT FAMILY, PUTATIVE (AFU_ORTHOLOGUE AFUA_3G00765)-RELATED-RELATED"/>
    <property type="match status" value="1"/>
</dbReference>
<dbReference type="Proteomes" id="UP000249260">
    <property type="component" value="Unassembled WGS sequence"/>
</dbReference>
<dbReference type="Pfam" id="PF13302">
    <property type="entry name" value="Acetyltransf_3"/>
    <property type="match status" value="1"/>
</dbReference>
<protein>
    <recommendedName>
        <fullName evidence="1">N-acetyltransferase domain-containing protein</fullName>
    </recommendedName>
</protein>
<reference evidence="2 3" key="1">
    <citation type="submission" date="2018-06" db="EMBL/GenBank/DDBJ databases">
        <title>Paenibacillus montanisoli sp. nov., isolated from mountain area soil.</title>
        <authorList>
            <person name="Wu M."/>
        </authorList>
    </citation>
    <scope>NUCLEOTIDE SEQUENCE [LARGE SCALE GENOMIC DNA]</scope>
    <source>
        <strain evidence="2 3">RA17</strain>
    </source>
</reference>
<dbReference type="Gene3D" id="3.40.630.30">
    <property type="match status" value="1"/>
</dbReference>
<dbReference type="AlphaFoldDB" id="A0A328UAI2"/>
<proteinExistence type="predicted"/>
<evidence type="ECO:0000313" key="2">
    <source>
        <dbReference type="EMBL" id="RAP77274.1"/>
    </source>
</evidence>
<dbReference type="PANTHER" id="PTHR43792:SF1">
    <property type="entry name" value="N-ACETYLTRANSFERASE DOMAIN-CONTAINING PROTEIN"/>
    <property type="match status" value="1"/>
</dbReference>
<gene>
    <name evidence="2" type="ORF">DL346_01890</name>
</gene>
<dbReference type="EMBL" id="QLUW01000001">
    <property type="protein sequence ID" value="RAP77274.1"/>
    <property type="molecule type" value="Genomic_DNA"/>
</dbReference>
<dbReference type="InterPro" id="IPR051531">
    <property type="entry name" value="N-acetyltransferase"/>
</dbReference>
<organism evidence="2 3">
    <name type="scientific">Paenibacillus montanisoli</name>
    <dbReference type="NCBI Taxonomy" id="2081970"/>
    <lineage>
        <taxon>Bacteria</taxon>
        <taxon>Bacillati</taxon>
        <taxon>Bacillota</taxon>
        <taxon>Bacilli</taxon>
        <taxon>Bacillales</taxon>
        <taxon>Paenibacillaceae</taxon>
        <taxon>Paenibacillus</taxon>
    </lineage>
</organism>
<keyword evidence="3" id="KW-1185">Reference proteome</keyword>
<evidence type="ECO:0000313" key="3">
    <source>
        <dbReference type="Proteomes" id="UP000249260"/>
    </source>
</evidence>
<accession>A0A328UAI2</accession>
<evidence type="ECO:0000259" key="1">
    <source>
        <dbReference type="Pfam" id="PF13302"/>
    </source>
</evidence>
<dbReference type="GO" id="GO:0016747">
    <property type="term" value="F:acyltransferase activity, transferring groups other than amino-acyl groups"/>
    <property type="evidence" value="ECO:0007669"/>
    <property type="project" value="InterPro"/>
</dbReference>
<feature type="domain" description="N-acetyltransferase" evidence="1">
    <location>
        <begin position="8"/>
        <end position="148"/>
    </location>
</feature>
<dbReference type="InterPro" id="IPR016181">
    <property type="entry name" value="Acyl_CoA_acyltransferase"/>
</dbReference>
<dbReference type="OrthoDB" id="452315at2"/>
<dbReference type="InterPro" id="IPR000182">
    <property type="entry name" value="GNAT_dom"/>
</dbReference>
<dbReference type="SUPFAM" id="SSF55729">
    <property type="entry name" value="Acyl-CoA N-acyltransferases (Nat)"/>
    <property type="match status" value="1"/>
</dbReference>
<comment type="caution">
    <text evidence="2">The sequence shown here is derived from an EMBL/GenBank/DDBJ whole genome shotgun (WGS) entry which is preliminary data.</text>
</comment>
<dbReference type="RefSeq" id="WP_112880399.1">
    <property type="nucleotide sequence ID" value="NZ_QLUW01000001.1"/>
</dbReference>